<evidence type="ECO:0000313" key="4">
    <source>
        <dbReference type="EMBL" id="ANZ44588.1"/>
    </source>
</evidence>
<dbReference type="InterPro" id="IPR046826">
    <property type="entry name" value="PDH_N"/>
</dbReference>
<dbReference type="AlphaFoldDB" id="A0A1B2I3M6"/>
<gene>
    <name evidence="4" type="ORF">BED41_05460</name>
</gene>
<feature type="domain" description="Prephenate/arogenate dehydrogenase" evidence="3">
    <location>
        <begin position="19"/>
        <end position="305"/>
    </location>
</feature>
<dbReference type="STRING" id="1197717.BED41_05460"/>
<dbReference type="EMBL" id="CP016757">
    <property type="protein sequence ID" value="ANZ44588.1"/>
    <property type="molecule type" value="Genomic_DNA"/>
</dbReference>
<evidence type="ECO:0000313" key="5">
    <source>
        <dbReference type="Proteomes" id="UP000093044"/>
    </source>
</evidence>
<reference evidence="4" key="1">
    <citation type="submission" date="2016-08" db="EMBL/GenBank/DDBJ databases">
        <title>Complete genome of Cloacibacillus porcorum.</title>
        <authorList>
            <person name="Looft T."/>
            <person name="Bayles D.O."/>
            <person name="Alt D.P."/>
        </authorList>
    </citation>
    <scope>NUCLEOTIDE SEQUENCE [LARGE SCALE GENOMIC DNA]</scope>
    <source>
        <strain evidence="4">CL-84</strain>
    </source>
</reference>
<keyword evidence="2" id="KW-0472">Membrane</keyword>
<protein>
    <recommendedName>
        <fullName evidence="3">Prephenate/arogenate dehydrogenase domain-containing protein</fullName>
    </recommendedName>
</protein>
<dbReference type="InterPro" id="IPR036291">
    <property type="entry name" value="NAD(P)-bd_dom_sf"/>
</dbReference>
<organism evidence="4 5">
    <name type="scientific">Cloacibacillus porcorum</name>
    <dbReference type="NCBI Taxonomy" id="1197717"/>
    <lineage>
        <taxon>Bacteria</taxon>
        <taxon>Thermotogati</taxon>
        <taxon>Synergistota</taxon>
        <taxon>Synergistia</taxon>
        <taxon>Synergistales</taxon>
        <taxon>Synergistaceae</taxon>
        <taxon>Cloacibacillus</taxon>
    </lineage>
</organism>
<dbReference type="RefSeq" id="WP_066743871.1">
    <property type="nucleotide sequence ID" value="NZ_CP016757.1"/>
</dbReference>
<evidence type="ECO:0000256" key="2">
    <source>
        <dbReference type="SAM" id="Phobius"/>
    </source>
</evidence>
<dbReference type="OrthoDB" id="9802008at2"/>
<dbReference type="GeneID" id="83057301"/>
<dbReference type="InterPro" id="IPR050812">
    <property type="entry name" value="Preph/Arog_dehydrog"/>
</dbReference>
<dbReference type="Pfam" id="PF02153">
    <property type="entry name" value="PDH_N"/>
    <property type="match status" value="1"/>
</dbReference>
<name>A0A1B2I3M6_9BACT</name>
<evidence type="ECO:0000259" key="3">
    <source>
        <dbReference type="PROSITE" id="PS51176"/>
    </source>
</evidence>
<keyword evidence="5" id="KW-1185">Reference proteome</keyword>
<dbReference type="PANTHER" id="PTHR21363">
    <property type="entry name" value="PREPHENATE DEHYDROGENASE"/>
    <property type="match status" value="1"/>
</dbReference>
<sequence length="310" mass="33304">MILFYEEDGNWKEAVLMGFKITIAGLGLMGASLAKALRGWRNAAICGVETNAAVLERALAEGVIDSGYVLDETNAEEALDADLVVIALYPRAALDFLRGCARRAKEGALWSDLTGIKGPLIEEARRSMPAGAEFLGAHPMAGRESSGYAASDGKLFTGCNFIITPHEKNSREALSLLREMAAYAGAARVIETTPEIHDRMIAYTSQMAHVLAAAILNSGLLFESKGFEGGSFRDLTRVGTLNPEMWSELFSMNAAPLGGVLAELEDNIAVLRRLVEAGDQSELAAALASSTRRKEEYLKTPYTAAKEAAR</sequence>
<dbReference type="KEGG" id="cpor:BED41_05460"/>
<dbReference type="SUPFAM" id="SSF48179">
    <property type="entry name" value="6-phosphogluconate dehydrogenase C-terminal domain-like"/>
    <property type="match status" value="1"/>
</dbReference>
<dbReference type="Gene3D" id="3.40.50.720">
    <property type="entry name" value="NAD(P)-binding Rossmann-like Domain"/>
    <property type="match status" value="1"/>
</dbReference>
<evidence type="ECO:0000256" key="1">
    <source>
        <dbReference type="ARBA" id="ARBA00023002"/>
    </source>
</evidence>
<dbReference type="InterPro" id="IPR046825">
    <property type="entry name" value="PDH_C"/>
</dbReference>
<keyword evidence="1" id="KW-0560">Oxidoreductase</keyword>
<dbReference type="Pfam" id="PF20463">
    <property type="entry name" value="PDH_C"/>
    <property type="match status" value="1"/>
</dbReference>
<accession>A0A1B2I3M6</accession>
<proteinExistence type="predicted"/>
<dbReference type="GO" id="GO:0008977">
    <property type="term" value="F:prephenate dehydrogenase (NAD+) activity"/>
    <property type="evidence" value="ECO:0007669"/>
    <property type="project" value="InterPro"/>
</dbReference>
<dbReference type="PROSITE" id="PS51176">
    <property type="entry name" value="PDH_ADH"/>
    <property type="match status" value="1"/>
</dbReference>
<feature type="transmembrane region" description="Helical" evidence="2">
    <location>
        <begin position="14"/>
        <end position="34"/>
    </location>
</feature>
<dbReference type="PANTHER" id="PTHR21363:SF0">
    <property type="entry name" value="PREPHENATE DEHYDROGENASE [NADP(+)]"/>
    <property type="match status" value="1"/>
</dbReference>
<keyword evidence="2" id="KW-1133">Transmembrane helix</keyword>
<dbReference type="InterPro" id="IPR008927">
    <property type="entry name" value="6-PGluconate_DH-like_C_sf"/>
</dbReference>
<dbReference type="Gene3D" id="1.10.3660.10">
    <property type="entry name" value="6-phosphogluconate dehydrogenase C-terminal like domain"/>
    <property type="match status" value="1"/>
</dbReference>
<dbReference type="GO" id="GO:0070403">
    <property type="term" value="F:NAD+ binding"/>
    <property type="evidence" value="ECO:0007669"/>
    <property type="project" value="InterPro"/>
</dbReference>
<dbReference type="Proteomes" id="UP000093044">
    <property type="component" value="Chromosome"/>
</dbReference>
<dbReference type="GO" id="GO:0006571">
    <property type="term" value="P:tyrosine biosynthetic process"/>
    <property type="evidence" value="ECO:0007669"/>
    <property type="project" value="InterPro"/>
</dbReference>
<dbReference type="InterPro" id="IPR003099">
    <property type="entry name" value="Prephen_DH"/>
</dbReference>
<dbReference type="GO" id="GO:0004665">
    <property type="term" value="F:prephenate dehydrogenase (NADP+) activity"/>
    <property type="evidence" value="ECO:0007669"/>
    <property type="project" value="InterPro"/>
</dbReference>
<keyword evidence="2" id="KW-0812">Transmembrane</keyword>
<dbReference type="SUPFAM" id="SSF51735">
    <property type="entry name" value="NAD(P)-binding Rossmann-fold domains"/>
    <property type="match status" value="1"/>
</dbReference>